<accession>A0A2N9XVL3</accession>
<dbReference type="EMBL" id="MEIS01000122">
    <property type="protein sequence ID" value="PIT53603.1"/>
    <property type="molecule type" value="Genomic_DNA"/>
</dbReference>
<sequence>MESDTDTNCIFCIIMTAIRTIKQESLVVIFFIGISACKQTEAEHSVTIAFLVKSNILLRHE</sequence>
<gene>
    <name evidence="1" type="ORF">BHC49_10605</name>
</gene>
<dbReference type="Proteomes" id="UP000229434">
    <property type="component" value="Unassembled WGS sequence"/>
</dbReference>
<reference evidence="1 2" key="1">
    <citation type="journal article" date="2017" name="MBio">
        <title>Type VI secretion-mediated competition in the bee gut microbiome.</title>
        <authorList>
            <person name="Steele M.I."/>
            <person name="Kwong W.K."/>
            <person name="Powell J.E."/>
            <person name="Whiteley M."/>
            <person name="Moran N.A."/>
        </authorList>
    </citation>
    <scope>NUCLEOTIDE SEQUENCE [LARGE SCALE GENOMIC DNA]</scope>
    <source>
        <strain evidence="1 2">Nev3CBA3</strain>
    </source>
</reference>
<comment type="caution">
    <text evidence="1">The sequence shown here is derived from an EMBL/GenBank/DDBJ whole genome shotgun (WGS) entry which is preliminary data.</text>
</comment>
<organism evidence="1 2">
    <name type="scientific">Snodgrassella alvi</name>
    <dbReference type="NCBI Taxonomy" id="1196083"/>
    <lineage>
        <taxon>Bacteria</taxon>
        <taxon>Pseudomonadati</taxon>
        <taxon>Pseudomonadota</taxon>
        <taxon>Betaproteobacteria</taxon>
        <taxon>Neisseriales</taxon>
        <taxon>Neisseriaceae</taxon>
        <taxon>Snodgrassella</taxon>
    </lineage>
</organism>
<evidence type="ECO:0000313" key="2">
    <source>
        <dbReference type="Proteomes" id="UP000229434"/>
    </source>
</evidence>
<dbReference type="AlphaFoldDB" id="A0A2N9XVL3"/>
<name>A0A2N9XVL3_9NEIS</name>
<proteinExistence type="predicted"/>
<protein>
    <submittedName>
        <fullName evidence="1">Uncharacterized protein</fullName>
    </submittedName>
</protein>
<evidence type="ECO:0000313" key="1">
    <source>
        <dbReference type="EMBL" id="PIT53603.1"/>
    </source>
</evidence>